<dbReference type="Proteomes" id="UP000538666">
    <property type="component" value="Unassembled WGS sequence"/>
</dbReference>
<proteinExistence type="predicted"/>
<sequence>MQGILMITAIAGAENCAAMLSKQFQMPVEVASSRREGLAALRRQDFLLAILDESLIEDDHHGAEALLRHTGPATPLEINFALSGYGRVERSVRAALERRQREGEIAARTAVAAIRSDIREGLAGLLLHAELAHAEPGISPSLAAKLKTVVALAGSLRQSIADIPPADISKRSFA</sequence>
<evidence type="ECO:0000313" key="1">
    <source>
        <dbReference type="EMBL" id="MBB6145317.1"/>
    </source>
</evidence>
<dbReference type="AlphaFoldDB" id="A0A841JY22"/>
<evidence type="ECO:0000313" key="2">
    <source>
        <dbReference type="Proteomes" id="UP000538666"/>
    </source>
</evidence>
<dbReference type="RefSeq" id="WP_050061584.1">
    <property type="nucleotide sequence ID" value="NZ_JACHEK010000006.1"/>
</dbReference>
<comment type="caution">
    <text evidence="1">The sequence shown here is derived from an EMBL/GenBank/DDBJ whole genome shotgun (WGS) entry which is preliminary data.</text>
</comment>
<protein>
    <submittedName>
        <fullName evidence="1">CheY-like chemotaxis protein</fullName>
    </submittedName>
</protein>
<reference evidence="1 2" key="1">
    <citation type="submission" date="2020-08" db="EMBL/GenBank/DDBJ databases">
        <title>Genomic Encyclopedia of Type Strains, Phase IV (KMG-IV): sequencing the most valuable type-strain genomes for metagenomic binning, comparative biology and taxonomic classification.</title>
        <authorList>
            <person name="Goeker M."/>
        </authorList>
    </citation>
    <scope>NUCLEOTIDE SEQUENCE [LARGE SCALE GENOMIC DNA]</scope>
    <source>
        <strain evidence="1 2">DSM 103733</strain>
    </source>
</reference>
<dbReference type="EMBL" id="JACHEK010000006">
    <property type="protein sequence ID" value="MBB6145317.1"/>
    <property type="molecule type" value="Genomic_DNA"/>
</dbReference>
<dbReference type="OrthoDB" id="120499at2"/>
<keyword evidence="2" id="KW-1185">Reference proteome</keyword>
<gene>
    <name evidence="1" type="ORF">HNQ77_003275</name>
</gene>
<organism evidence="1 2">
    <name type="scientific">Silvibacterium bohemicum</name>
    <dbReference type="NCBI Taxonomy" id="1577686"/>
    <lineage>
        <taxon>Bacteria</taxon>
        <taxon>Pseudomonadati</taxon>
        <taxon>Acidobacteriota</taxon>
        <taxon>Terriglobia</taxon>
        <taxon>Terriglobales</taxon>
        <taxon>Acidobacteriaceae</taxon>
        <taxon>Silvibacterium</taxon>
    </lineage>
</organism>
<name>A0A841JY22_9BACT</name>
<accession>A0A841JY22</accession>